<evidence type="ECO:0000259" key="1">
    <source>
        <dbReference type="Pfam" id="PF13530"/>
    </source>
</evidence>
<dbReference type="Pfam" id="PF13530">
    <property type="entry name" value="SCP2_2"/>
    <property type="match status" value="1"/>
</dbReference>
<dbReference type="InterPro" id="IPR016181">
    <property type="entry name" value="Acyl_CoA_acyltransferase"/>
</dbReference>
<dbReference type="AlphaFoldDB" id="A0A2P2CHA7"/>
<dbReference type="Gene3D" id="3.30.1050.10">
    <property type="entry name" value="SCP2 sterol-binding domain"/>
    <property type="match status" value="1"/>
</dbReference>
<reference evidence="3" key="1">
    <citation type="submission" date="2015-08" db="EMBL/GenBank/DDBJ databases">
        <authorList>
            <person name="Babu N.S."/>
            <person name="Beckwith C.J."/>
            <person name="Beseler K.G."/>
            <person name="Brison A."/>
            <person name="Carone J.V."/>
            <person name="Caskin T.P."/>
            <person name="Diamond M."/>
            <person name="Durham M.E."/>
            <person name="Foxe J.M."/>
            <person name="Go M."/>
            <person name="Henderson B.A."/>
            <person name="Jones I.B."/>
            <person name="McGettigan J.A."/>
            <person name="Micheletti S.J."/>
            <person name="Nasrallah M.E."/>
            <person name="Ortiz D."/>
            <person name="Piller C.R."/>
            <person name="Privatt S.R."/>
            <person name="Schneider S.L."/>
            <person name="Sharp S."/>
            <person name="Smith T.C."/>
            <person name="Stanton J.D."/>
            <person name="Ullery H.E."/>
            <person name="Wilson R.J."/>
            <person name="Serrano M.G."/>
            <person name="Buck G."/>
            <person name="Lee V."/>
            <person name="Wang Y."/>
            <person name="Carvalho R."/>
            <person name="Voegtly L."/>
            <person name="Shi R."/>
            <person name="Duckworth R."/>
            <person name="Johnson A."/>
            <person name="Loviza R."/>
            <person name="Walstead R."/>
            <person name="Shah Z."/>
            <person name="Kiflezghi M."/>
            <person name="Wade K."/>
            <person name="Ball S.L."/>
            <person name="Bradley K.W."/>
            <person name="Asai D.J."/>
            <person name="Bowman C.A."/>
            <person name="Russell D.A."/>
            <person name="Pope W.H."/>
            <person name="Jacobs-Sera D."/>
            <person name="Hendrix R.W."/>
            <person name="Hatfull G.F."/>
        </authorList>
    </citation>
    <scope>NUCLEOTIDE SEQUENCE</scope>
</reference>
<dbReference type="Pfam" id="PF17668">
    <property type="entry name" value="Acetyltransf_17"/>
    <property type="match status" value="1"/>
</dbReference>
<evidence type="ECO:0000313" key="3">
    <source>
        <dbReference type="EMBL" id="CUR61405.1"/>
    </source>
</evidence>
<dbReference type="SUPFAM" id="SSF55718">
    <property type="entry name" value="SCP-like"/>
    <property type="match status" value="1"/>
</dbReference>
<dbReference type="InterPro" id="IPR036527">
    <property type="entry name" value="SCP2_sterol-bd_dom_sf"/>
</dbReference>
<dbReference type="InterPro" id="IPR041380">
    <property type="entry name" value="Acetyltransf_17"/>
</dbReference>
<name>A0A2P2CHA7_9ZZZZ</name>
<proteinExistence type="predicted"/>
<dbReference type="Pfam" id="PF13527">
    <property type="entry name" value="Acetyltransf_9"/>
    <property type="match status" value="1"/>
</dbReference>
<dbReference type="Gene3D" id="3.40.630.30">
    <property type="match status" value="2"/>
</dbReference>
<dbReference type="InterPro" id="IPR051554">
    <property type="entry name" value="Acetyltransferase_Eis"/>
</dbReference>
<dbReference type="GO" id="GO:0034069">
    <property type="term" value="F:aminoglycoside N-acetyltransferase activity"/>
    <property type="evidence" value="ECO:0007669"/>
    <property type="project" value="TreeGrafter"/>
</dbReference>
<protein>
    <recommendedName>
        <fullName evidence="4">GNAT family N-acetyltransferase</fullName>
    </recommendedName>
</protein>
<feature type="domain" description="Enhanced intracellular survival protein" evidence="1">
    <location>
        <begin position="319"/>
        <end position="416"/>
    </location>
</feature>
<evidence type="ECO:0008006" key="4">
    <source>
        <dbReference type="Google" id="ProtNLM"/>
    </source>
</evidence>
<dbReference type="PANTHER" id="PTHR37817">
    <property type="entry name" value="N-ACETYLTRANSFERASE EIS"/>
    <property type="match status" value="1"/>
</dbReference>
<dbReference type="PANTHER" id="PTHR37817:SF1">
    <property type="entry name" value="N-ACETYLTRANSFERASE EIS"/>
    <property type="match status" value="1"/>
</dbReference>
<feature type="domain" description="Eis-like acetyltransferase" evidence="2">
    <location>
        <begin position="225"/>
        <end position="315"/>
    </location>
</feature>
<organism evidence="3">
    <name type="scientific">metagenome</name>
    <dbReference type="NCBI Taxonomy" id="256318"/>
    <lineage>
        <taxon>unclassified sequences</taxon>
        <taxon>metagenomes</taxon>
    </lineage>
</organism>
<sequence>MEQVDYDFAILDFDDESEDALARRRGWIGAVLRGFREDRPEDALIDRWVGHYQSDRVTVRGAWLPEGEFGSGPMPVATYASLDKTLNAGRELLPLRMVTDVTTSATHRRQGLLRRMIEDDLADAAAQGVPMAALTASEATIYGRWGFGAATLRKGVELDTSPGFGFRSFTDPGRVELIEPADAWPHVKAVFDTFHARQRGSVEWPSPYEDMHSATFDFDSGGPNRKLRAAVHLDAAGEVDGFVLFKHGEKYSVKVDEMVALTPEAQLAFWSFLGHMDRVATVTFNLFHPDDPLVWALTDMNRVKTTEVEEFLWLRLLDVPRCLAARPWAADGTVVLEVDDAQGHAAGRFEVTTADGVATTSPTDRPGDVRLSAETLASLYLGEVEVRRMHRAGRLEGTDEAVARLAAMADLSEPPYSLTGF</sequence>
<dbReference type="EMBL" id="CZKB01000017">
    <property type="protein sequence ID" value="CUR61405.1"/>
    <property type="molecule type" value="Genomic_DNA"/>
</dbReference>
<evidence type="ECO:0000259" key="2">
    <source>
        <dbReference type="Pfam" id="PF17668"/>
    </source>
</evidence>
<dbReference type="InterPro" id="IPR025559">
    <property type="entry name" value="Eis_dom"/>
</dbReference>
<dbReference type="GO" id="GO:0030649">
    <property type="term" value="P:aminoglycoside antibiotic catabolic process"/>
    <property type="evidence" value="ECO:0007669"/>
    <property type="project" value="TreeGrafter"/>
</dbReference>
<gene>
    <name evidence="3" type="ORF">NOCA1240508</name>
</gene>
<dbReference type="SUPFAM" id="SSF55729">
    <property type="entry name" value="Acyl-CoA N-acyltransferases (Nat)"/>
    <property type="match status" value="1"/>
</dbReference>
<accession>A0A2P2CHA7</accession>